<feature type="compositionally biased region" description="Polar residues" evidence="1">
    <location>
        <begin position="12"/>
        <end position="21"/>
    </location>
</feature>
<feature type="compositionally biased region" description="Polar residues" evidence="1">
    <location>
        <begin position="103"/>
        <end position="112"/>
    </location>
</feature>
<dbReference type="RefSeq" id="XP_067926457.1">
    <property type="nucleotide sequence ID" value="XM_068061561.1"/>
</dbReference>
<dbReference type="EMBL" id="MIGC01000541">
    <property type="protein sequence ID" value="PHJ24785.1"/>
    <property type="molecule type" value="Genomic_DNA"/>
</dbReference>
<evidence type="ECO:0000313" key="2">
    <source>
        <dbReference type="EMBL" id="PHJ24785.1"/>
    </source>
</evidence>
<keyword evidence="3" id="KW-1185">Reference proteome</keyword>
<evidence type="ECO:0000313" key="3">
    <source>
        <dbReference type="Proteomes" id="UP000221165"/>
    </source>
</evidence>
<dbReference type="VEuPathDB" id="ToxoDB:CSUI_001355"/>
<proteinExistence type="predicted"/>
<comment type="caution">
    <text evidence="2">The sequence shown here is derived from an EMBL/GenBank/DDBJ whole genome shotgun (WGS) entry which is preliminary data.</text>
</comment>
<dbReference type="Proteomes" id="UP000221165">
    <property type="component" value="Unassembled WGS sequence"/>
</dbReference>
<dbReference type="AlphaFoldDB" id="A0A2C6LCI9"/>
<feature type="region of interest" description="Disordered" evidence="1">
    <location>
        <begin position="60"/>
        <end position="180"/>
    </location>
</feature>
<dbReference type="GeneID" id="94424772"/>
<sequence>LAPVYGPYHFESSGSVSTQPQHGRPVKPWIVKAALGLVSTVLPRERGSFLSGLENVEVGHPGGPSRPLSSFPGLLPGPGMQHAVSTRAEPSGGMGPGPAEPLRQSTLSSVSLHLSAPSPSRVFPSSSPSFLAFVEETRAPPLPPRPTAERPVWHKAHRDMLARSSEQQRTIADPSRRVFP</sequence>
<feature type="region of interest" description="Disordered" evidence="1">
    <location>
        <begin position="1"/>
        <end position="24"/>
    </location>
</feature>
<evidence type="ECO:0000256" key="1">
    <source>
        <dbReference type="SAM" id="MobiDB-lite"/>
    </source>
</evidence>
<accession>A0A2C6LCI9</accession>
<feature type="compositionally biased region" description="Low complexity" evidence="1">
    <location>
        <begin position="115"/>
        <end position="129"/>
    </location>
</feature>
<name>A0A2C6LCI9_9APIC</name>
<protein>
    <submittedName>
        <fullName evidence="2">Uncharacterized protein</fullName>
    </submittedName>
</protein>
<organism evidence="2 3">
    <name type="scientific">Cystoisospora suis</name>
    <dbReference type="NCBI Taxonomy" id="483139"/>
    <lineage>
        <taxon>Eukaryota</taxon>
        <taxon>Sar</taxon>
        <taxon>Alveolata</taxon>
        <taxon>Apicomplexa</taxon>
        <taxon>Conoidasida</taxon>
        <taxon>Coccidia</taxon>
        <taxon>Eucoccidiorida</taxon>
        <taxon>Eimeriorina</taxon>
        <taxon>Sarcocystidae</taxon>
        <taxon>Cystoisospora</taxon>
    </lineage>
</organism>
<feature type="compositionally biased region" description="Low complexity" evidence="1">
    <location>
        <begin position="63"/>
        <end position="79"/>
    </location>
</feature>
<reference evidence="2 3" key="1">
    <citation type="journal article" date="2017" name="Int. J. Parasitol.">
        <title>The genome of the protozoan parasite Cystoisospora suis and a reverse vaccinology approach to identify vaccine candidates.</title>
        <authorList>
            <person name="Palmieri N."/>
            <person name="Shrestha A."/>
            <person name="Ruttkowski B."/>
            <person name="Beck T."/>
            <person name="Vogl C."/>
            <person name="Tomley F."/>
            <person name="Blake D.P."/>
            <person name="Joachim A."/>
        </authorList>
    </citation>
    <scope>NUCLEOTIDE SEQUENCE [LARGE SCALE GENOMIC DNA]</scope>
    <source>
        <strain evidence="2 3">Wien I</strain>
    </source>
</reference>
<gene>
    <name evidence="2" type="ORF">CSUI_001355</name>
</gene>
<feature type="non-terminal residue" evidence="2">
    <location>
        <position position="1"/>
    </location>
</feature>